<sequence>MNHVPALIKDLALILGAAGVITLFFKRLKQPVVLGYIIAGLFVGPNFRLFPTITDLEGIKIWGEIGVVFLLFALGIEFSFKKLVKVGGSAAITGVVELVCMMLTGYGMGQLLGWPYMDSLFLGGIIAISSTTIIFRAFDELGLKSKQFTGLVLGVLVIEDLVAILLLVLLSTVAVSRQFEGSQMVFSILKLLFFLCLWFVMGIFLLPTFFKRVSKWLSSETLLVVSLALCLGMVVLADKVGFSAALGAFIMGSILAETTQSEKIEHLIASVKDLFGAIFFVSVGMLINPAILVEYAVPVLLLTLAVLLGKTLFVSAGALLAGKPLKQAVQAGTSMSQIGEFSFIIATLGLSLNVTSSYLYPIAVGVSVITTFTTPYMMKLSEPLYALLQKILPARWLAGLEKYSSSSQIIESESNWKKLLRFYFQVVVVNSVVIIALILLVSYILLPFVLLHFENQQLGRIITTLVALLLMAPFVWALTAKKMKRSAYAALWLDNKYNHGPLVMLEIARNILAVLLVGFLLRQLYPFWTAVAGTIVVMVVVGVIFRQRLQKFYQRIEDRFLANLHEKEMLELQKRQSHLSPWDAHLVHYNISPHAPFIGHTLEQLQWREQYGINIAFIERGNETLYAPARTEHIFPFDTIGVIGTDQQLQEFGKIIVAYEANFPAEKETVELETIIVDEHNRLKGKTIRESGIREETDGLVVGIERGGDRILNPSSQTILEWGDILWIVGNRRKIRKLSAN</sequence>
<evidence type="ECO:0000256" key="4">
    <source>
        <dbReference type="ARBA" id="ARBA00022538"/>
    </source>
</evidence>
<dbReference type="GO" id="GO:1902600">
    <property type="term" value="P:proton transmembrane transport"/>
    <property type="evidence" value="ECO:0007669"/>
    <property type="project" value="InterPro"/>
</dbReference>
<feature type="transmembrane region" description="Helical" evidence="8">
    <location>
        <begin position="299"/>
        <end position="322"/>
    </location>
</feature>
<dbReference type="PANTHER" id="PTHR42751:SF3">
    <property type="entry name" value="SODIUM_GLUTAMATE SYMPORTER"/>
    <property type="match status" value="1"/>
</dbReference>
<dbReference type="AlphaFoldDB" id="A0A8X8LA23"/>
<feature type="transmembrane region" description="Helical" evidence="8">
    <location>
        <begin position="500"/>
        <end position="521"/>
    </location>
</feature>
<gene>
    <name evidence="10" type="ORF">SAMN05444410_101462</name>
</gene>
<dbReference type="Gene3D" id="3.30.70.1450">
    <property type="entry name" value="Regulator of K+ conductance, C-terminal domain"/>
    <property type="match status" value="2"/>
</dbReference>
<feature type="transmembrane region" description="Helical" evidence="8">
    <location>
        <begin position="187"/>
        <end position="210"/>
    </location>
</feature>
<dbReference type="GO" id="GO:0015297">
    <property type="term" value="F:antiporter activity"/>
    <property type="evidence" value="ECO:0007669"/>
    <property type="project" value="InterPro"/>
</dbReference>
<keyword evidence="6 8" id="KW-1133">Transmembrane helix</keyword>
<dbReference type="InterPro" id="IPR038770">
    <property type="entry name" value="Na+/solute_symporter_sf"/>
</dbReference>
<feature type="transmembrane region" description="Helical" evidence="8">
    <location>
        <begin position="422"/>
        <end position="446"/>
    </location>
</feature>
<dbReference type="InterPro" id="IPR006037">
    <property type="entry name" value="RCK_C"/>
</dbReference>
<dbReference type="Pfam" id="PF02080">
    <property type="entry name" value="TrkA_C"/>
    <property type="match status" value="2"/>
</dbReference>
<feature type="transmembrane region" description="Helical" evidence="8">
    <location>
        <begin position="87"/>
        <end position="108"/>
    </location>
</feature>
<dbReference type="GO" id="GO:0016020">
    <property type="term" value="C:membrane"/>
    <property type="evidence" value="ECO:0007669"/>
    <property type="project" value="UniProtKB-SubCell"/>
</dbReference>
<keyword evidence="4" id="KW-0630">Potassium</keyword>
<keyword evidence="7 8" id="KW-0472">Membrane</keyword>
<keyword evidence="3" id="KW-0813">Transport</keyword>
<dbReference type="InterPro" id="IPR036721">
    <property type="entry name" value="RCK_C_sf"/>
</dbReference>
<feature type="domain" description="RCK C-terminal" evidence="9">
    <location>
        <begin position="574"/>
        <end position="658"/>
    </location>
</feature>
<feature type="transmembrane region" description="Helical" evidence="8">
    <location>
        <begin position="527"/>
        <end position="545"/>
    </location>
</feature>
<dbReference type="Pfam" id="PF00999">
    <property type="entry name" value="Na_H_Exchanger"/>
    <property type="match status" value="1"/>
</dbReference>
<dbReference type="Gene3D" id="1.20.1530.20">
    <property type="match status" value="1"/>
</dbReference>
<evidence type="ECO:0000256" key="7">
    <source>
        <dbReference type="ARBA" id="ARBA00023136"/>
    </source>
</evidence>
<comment type="subcellular location">
    <subcellularLocation>
        <location evidence="1">Membrane</location>
        <topology evidence="1">Multi-pass membrane protein</topology>
    </subcellularLocation>
</comment>
<feature type="transmembrane region" description="Helical" evidence="8">
    <location>
        <begin position="150"/>
        <end position="175"/>
    </location>
</feature>
<reference evidence="10 11" key="1">
    <citation type="submission" date="2016-10" db="EMBL/GenBank/DDBJ databases">
        <authorList>
            <person name="Varghese N."/>
            <person name="Submissions S."/>
        </authorList>
    </citation>
    <scope>NUCLEOTIDE SEQUENCE [LARGE SCALE GENOMIC DNA]</scope>
    <source>
        <strain evidence="10 11">DSM 25353</strain>
    </source>
</reference>
<dbReference type="SUPFAM" id="SSF116726">
    <property type="entry name" value="TrkA C-terminal domain-like"/>
    <property type="match status" value="2"/>
</dbReference>
<keyword evidence="4" id="KW-0406">Ion transport</keyword>
<feature type="transmembrane region" description="Helical" evidence="8">
    <location>
        <begin position="217"/>
        <end position="236"/>
    </location>
</feature>
<feature type="domain" description="RCK C-terminal" evidence="9">
    <location>
        <begin position="660"/>
        <end position="741"/>
    </location>
</feature>
<feature type="transmembrane region" description="Helical" evidence="8">
    <location>
        <begin position="458"/>
        <end position="479"/>
    </location>
</feature>
<protein>
    <submittedName>
        <fullName evidence="10">Transporter, CPA2 family</fullName>
    </submittedName>
</protein>
<dbReference type="EMBL" id="FNNO01000001">
    <property type="protein sequence ID" value="SDW18872.1"/>
    <property type="molecule type" value="Genomic_DNA"/>
</dbReference>
<evidence type="ECO:0000256" key="8">
    <source>
        <dbReference type="SAM" id="Phobius"/>
    </source>
</evidence>
<dbReference type="GO" id="GO:0006813">
    <property type="term" value="P:potassium ion transport"/>
    <property type="evidence" value="ECO:0007669"/>
    <property type="project" value="UniProtKB-KW"/>
</dbReference>
<dbReference type="Proteomes" id="UP000198711">
    <property type="component" value="Unassembled WGS sequence"/>
</dbReference>
<proteinExistence type="inferred from homology"/>
<keyword evidence="4" id="KW-0633">Potassium transport</keyword>
<feature type="transmembrane region" description="Helical" evidence="8">
    <location>
        <begin position="271"/>
        <end position="293"/>
    </location>
</feature>
<dbReference type="PROSITE" id="PS51202">
    <property type="entry name" value="RCK_C"/>
    <property type="match status" value="2"/>
</dbReference>
<comment type="caution">
    <text evidence="10">The sequence shown here is derived from an EMBL/GenBank/DDBJ whole genome shotgun (WGS) entry which is preliminary data.</text>
</comment>
<accession>A0A8X8LA23</accession>
<feature type="transmembrane region" description="Helical" evidence="8">
    <location>
        <begin position="32"/>
        <end position="49"/>
    </location>
</feature>
<dbReference type="InterPro" id="IPR006153">
    <property type="entry name" value="Cation/H_exchanger_TM"/>
</dbReference>
<evidence type="ECO:0000313" key="10">
    <source>
        <dbReference type="EMBL" id="SDW18872.1"/>
    </source>
</evidence>
<comment type="similarity">
    <text evidence="2">Belongs to the monovalent cation:proton antiporter 2 (CPA2) transporter (TC 2.A.37) family.</text>
</comment>
<feature type="transmembrane region" description="Helical" evidence="8">
    <location>
        <begin position="6"/>
        <end position="25"/>
    </location>
</feature>
<evidence type="ECO:0000256" key="1">
    <source>
        <dbReference type="ARBA" id="ARBA00004141"/>
    </source>
</evidence>
<evidence type="ECO:0000256" key="5">
    <source>
        <dbReference type="ARBA" id="ARBA00022692"/>
    </source>
</evidence>
<dbReference type="PANTHER" id="PTHR42751">
    <property type="entry name" value="SODIUM/HYDROGEN EXCHANGER FAMILY/TRKA DOMAIN PROTEIN"/>
    <property type="match status" value="1"/>
</dbReference>
<organism evidence="10 11">
    <name type="scientific">Hydrobacter penzbergensis</name>
    <dbReference type="NCBI Taxonomy" id="1235997"/>
    <lineage>
        <taxon>Bacteria</taxon>
        <taxon>Pseudomonadati</taxon>
        <taxon>Bacteroidota</taxon>
        <taxon>Chitinophagia</taxon>
        <taxon>Chitinophagales</taxon>
        <taxon>Chitinophagaceae</taxon>
        <taxon>Hydrobacter</taxon>
    </lineage>
</organism>
<evidence type="ECO:0000259" key="9">
    <source>
        <dbReference type="PROSITE" id="PS51202"/>
    </source>
</evidence>
<feature type="transmembrane region" description="Helical" evidence="8">
    <location>
        <begin position="61"/>
        <end position="80"/>
    </location>
</feature>
<dbReference type="RefSeq" id="WP_092721597.1">
    <property type="nucleotide sequence ID" value="NZ_FNNO01000001.1"/>
</dbReference>
<name>A0A8X8LA23_9BACT</name>
<evidence type="ECO:0000313" key="11">
    <source>
        <dbReference type="Proteomes" id="UP000198711"/>
    </source>
</evidence>
<dbReference type="GO" id="GO:0008324">
    <property type="term" value="F:monoatomic cation transmembrane transporter activity"/>
    <property type="evidence" value="ECO:0007669"/>
    <property type="project" value="InterPro"/>
</dbReference>
<keyword evidence="11" id="KW-1185">Reference proteome</keyword>
<feature type="transmembrane region" description="Helical" evidence="8">
    <location>
        <begin position="120"/>
        <end position="138"/>
    </location>
</feature>
<evidence type="ECO:0000256" key="6">
    <source>
        <dbReference type="ARBA" id="ARBA00022989"/>
    </source>
</evidence>
<keyword evidence="5 8" id="KW-0812">Transmembrane</keyword>
<evidence type="ECO:0000256" key="2">
    <source>
        <dbReference type="ARBA" id="ARBA00005551"/>
    </source>
</evidence>
<evidence type="ECO:0000256" key="3">
    <source>
        <dbReference type="ARBA" id="ARBA00022448"/>
    </source>
</evidence>